<evidence type="ECO:0000313" key="1">
    <source>
        <dbReference type="EMBL" id="KAH6942915.1"/>
    </source>
</evidence>
<keyword evidence="2" id="KW-1185">Reference proteome</keyword>
<comment type="caution">
    <text evidence="1">The sequence shown here is derived from an EMBL/GenBank/DDBJ whole genome shotgun (WGS) entry which is preliminary data.</text>
</comment>
<gene>
    <name evidence="1" type="ORF">HPB50_011951</name>
</gene>
<dbReference type="EMBL" id="CM023490">
    <property type="protein sequence ID" value="KAH6942915.1"/>
    <property type="molecule type" value="Genomic_DNA"/>
</dbReference>
<proteinExistence type="predicted"/>
<protein>
    <submittedName>
        <fullName evidence="1">Uncharacterized protein</fullName>
    </submittedName>
</protein>
<organism evidence="1 2">
    <name type="scientific">Hyalomma asiaticum</name>
    <name type="common">Tick</name>
    <dbReference type="NCBI Taxonomy" id="266040"/>
    <lineage>
        <taxon>Eukaryota</taxon>
        <taxon>Metazoa</taxon>
        <taxon>Ecdysozoa</taxon>
        <taxon>Arthropoda</taxon>
        <taxon>Chelicerata</taxon>
        <taxon>Arachnida</taxon>
        <taxon>Acari</taxon>
        <taxon>Parasitiformes</taxon>
        <taxon>Ixodida</taxon>
        <taxon>Ixodoidea</taxon>
        <taxon>Ixodidae</taxon>
        <taxon>Hyalomminae</taxon>
        <taxon>Hyalomma</taxon>
    </lineage>
</organism>
<evidence type="ECO:0000313" key="2">
    <source>
        <dbReference type="Proteomes" id="UP000821845"/>
    </source>
</evidence>
<dbReference type="Proteomes" id="UP000821845">
    <property type="component" value="Chromosome 10"/>
</dbReference>
<accession>A0ACB7T7U9</accession>
<name>A0ACB7T7U9_HYAAI</name>
<reference evidence="1" key="1">
    <citation type="submission" date="2020-05" db="EMBL/GenBank/DDBJ databases">
        <title>Large-scale comparative analyses of tick genomes elucidate their genetic diversity and vector capacities.</title>
        <authorList>
            <person name="Jia N."/>
            <person name="Wang J."/>
            <person name="Shi W."/>
            <person name="Du L."/>
            <person name="Sun Y."/>
            <person name="Zhan W."/>
            <person name="Jiang J."/>
            <person name="Wang Q."/>
            <person name="Zhang B."/>
            <person name="Ji P."/>
            <person name="Sakyi L.B."/>
            <person name="Cui X."/>
            <person name="Yuan T."/>
            <person name="Jiang B."/>
            <person name="Yang W."/>
            <person name="Lam T.T.-Y."/>
            <person name="Chang Q."/>
            <person name="Ding S."/>
            <person name="Wang X."/>
            <person name="Zhu J."/>
            <person name="Ruan X."/>
            <person name="Zhao L."/>
            <person name="Wei J."/>
            <person name="Que T."/>
            <person name="Du C."/>
            <person name="Cheng J."/>
            <person name="Dai P."/>
            <person name="Han X."/>
            <person name="Huang E."/>
            <person name="Gao Y."/>
            <person name="Liu J."/>
            <person name="Shao H."/>
            <person name="Ye R."/>
            <person name="Li L."/>
            <person name="Wei W."/>
            <person name="Wang X."/>
            <person name="Wang C."/>
            <person name="Yang T."/>
            <person name="Huo Q."/>
            <person name="Li W."/>
            <person name="Guo W."/>
            <person name="Chen H."/>
            <person name="Zhou L."/>
            <person name="Ni X."/>
            <person name="Tian J."/>
            <person name="Zhou Y."/>
            <person name="Sheng Y."/>
            <person name="Liu T."/>
            <person name="Pan Y."/>
            <person name="Xia L."/>
            <person name="Li J."/>
            <person name="Zhao F."/>
            <person name="Cao W."/>
        </authorList>
    </citation>
    <scope>NUCLEOTIDE SEQUENCE</scope>
    <source>
        <strain evidence="1">Hyas-2018</strain>
    </source>
</reference>
<sequence length="319" mass="34253">MASGSGEAPDGDDEPPPERQPEREGDTLRLFFPLPATFNCCERGCRAAYNPEVWTSRRQSLQRHLETEHGARIRSTVNVCNICNEVLGPRPTTHRCLVRRLAAAPPPPPAHRHQCALCPSSFPTRRGLTNHEQRHRREAAQQARQATAAAAPGSPSGSQPPPSPTPGGVSSLAATPQPAPSPPQSPAPEVRSQGDPASPPPSGPDAVSWEPAALPEEPDVRDLPDIRDVPATSPAALEGGERSPAPPAEESPGGDPSQSPAASSSLHIFRNSTHHRRPNQRDPEMASRASSQRREIPMRTPDMRAVPGSCWRTQRNCGH</sequence>